<sequence length="435" mass="48068">MSPNTVCTSYASPLPIQIPYGSPLGPFSNSPIFTQVWNVSNPISWPADSILTRTWVLSLLNAFDWGSKYLAPSEFSLLLPIYVFGNLVSSASKILHTEPNCITIDGLGANSSVVVVGDIHGQLHDLIFLLQDAGFLADDKVFVFNGDYVDRGAWGLEYFLLLLAWKVSMPDKVYLLRGNHESKKWTSVYGFKKEVLTKYGDEGNQVYEKCIGCFKELPLASIIAGCVYTAHGGLFRSVATATSKGSKRRKTHKAEASSLALGSLEDLSKARRAVFDPPWKGSNLVPGDVLWSDPSMSLGLSSNEERGIGLLWGPDCTEEFLKKSNLKLIIRSHEGPDARDKRPGLGGMDEGYTIDHVVESGKLITLFNAPDYPQFQATEERYKNKGAYIVLAPPHFDSPVFHSFEAVTPRPEANPYYDYEDVIDSDEELDFESMG</sequence>
<reference evidence="1 2" key="1">
    <citation type="journal article" date="2021" name="Hortic Res">
        <title>High-quality reference genome and annotation aids understanding of berry development for evergreen blueberry (Vaccinium darrowii).</title>
        <authorList>
            <person name="Yu J."/>
            <person name="Hulse-Kemp A.M."/>
            <person name="Babiker E."/>
            <person name="Staton M."/>
        </authorList>
    </citation>
    <scope>NUCLEOTIDE SEQUENCE [LARGE SCALE GENOMIC DNA]</scope>
    <source>
        <strain evidence="2">cv. NJ 8807/NJ 8810</strain>
        <tissue evidence="1">Young leaf</tissue>
    </source>
</reference>
<proteinExistence type="predicted"/>
<comment type="caution">
    <text evidence="1">The sequence shown here is derived from an EMBL/GenBank/DDBJ whole genome shotgun (WGS) entry which is preliminary data.</text>
</comment>
<gene>
    <name evidence="1" type="ORF">Vadar_031514</name>
</gene>
<keyword evidence="2" id="KW-1185">Reference proteome</keyword>
<protein>
    <submittedName>
        <fullName evidence="1">Uncharacterized protein</fullName>
    </submittedName>
</protein>
<accession>A0ACB7ZP83</accession>
<dbReference type="Proteomes" id="UP000828048">
    <property type="component" value="Chromosome 9"/>
</dbReference>
<dbReference type="EMBL" id="CM037159">
    <property type="protein sequence ID" value="KAH7867294.1"/>
    <property type="molecule type" value="Genomic_DNA"/>
</dbReference>
<organism evidence="1 2">
    <name type="scientific">Vaccinium darrowii</name>
    <dbReference type="NCBI Taxonomy" id="229202"/>
    <lineage>
        <taxon>Eukaryota</taxon>
        <taxon>Viridiplantae</taxon>
        <taxon>Streptophyta</taxon>
        <taxon>Embryophyta</taxon>
        <taxon>Tracheophyta</taxon>
        <taxon>Spermatophyta</taxon>
        <taxon>Magnoliopsida</taxon>
        <taxon>eudicotyledons</taxon>
        <taxon>Gunneridae</taxon>
        <taxon>Pentapetalae</taxon>
        <taxon>asterids</taxon>
        <taxon>Ericales</taxon>
        <taxon>Ericaceae</taxon>
        <taxon>Vaccinioideae</taxon>
        <taxon>Vaccinieae</taxon>
        <taxon>Vaccinium</taxon>
    </lineage>
</organism>
<evidence type="ECO:0000313" key="2">
    <source>
        <dbReference type="Proteomes" id="UP000828048"/>
    </source>
</evidence>
<name>A0ACB7ZP83_9ERIC</name>
<evidence type="ECO:0000313" key="1">
    <source>
        <dbReference type="EMBL" id="KAH7867294.1"/>
    </source>
</evidence>